<dbReference type="AlphaFoldDB" id="A0A9Q3BNK2"/>
<name>A0A9Q3BNK2_9BASI</name>
<organism evidence="1 2">
    <name type="scientific">Austropuccinia psidii MF-1</name>
    <dbReference type="NCBI Taxonomy" id="1389203"/>
    <lineage>
        <taxon>Eukaryota</taxon>
        <taxon>Fungi</taxon>
        <taxon>Dikarya</taxon>
        <taxon>Basidiomycota</taxon>
        <taxon>Pucciniomycotina</taxon>
        <taxon>Pucciniomycetes</taxon>
        <taxon>Pucciniales</taxon>
        <taxon>Sphaerophragmiaceae</taxon>
        <taxon>Austropuccinia</taxon>
    </lineage>
</organism>
<accession>A0A9Q3BNK2</accession>
<gene>
    <name evidence="1" type="ORF">O181_007822</name>
</gene>
<proteinExistence type="predicted"/>
<sequence>MPSSCSAYSKFPEAPIPDGTSGSFNCKCHIIPELIDTDISDLATGFKKRTVEGWTNVGGAIPIGGRPIYSGSQVSISGKNNQGIVKLIRIIFNFPNDPEIELSDELDCEEAEVVNQSSGKPPNFSLTHPSTKKIKINLQGFQPNQPLVPDYPQILPPLGHHHPFHLPDNYKYWKEPPPNSKDWTGLLYHFHLPRYSKEWIVGQSGLPDRIQMPRVRLKILFPCSPGG</sequence>
<keyword evidence="2" id="KW-1185">Reference proteome</keyword>
<comment type="caution">
    <text evidence="1">The sequence shown here is derived from an EMBL/GenBank/DDBJ whole genome shotgun (WGS) entry which is preliminary data.</text>
</comment>
<evidence type="ECO:0000313" key="2">
    <source>
        <dbReference type="Proteomes" id="UP000765509"/>
    </source>
</evidence>
<protein>
    <submittedName>
        <fullName evidence="1">Uncharacterized protein</fullName>
    </submittedName>
</protein>
<reference evidence="1" key="1">
    <citation type="submission" date="2021-03" db="EMBL/GenBank/DDBJ databases">
        <title>Draft genome sequence of rust myrtle Austropuccinia psidii MF-1, a brazilian biotype.</title>
        <authorList>
            <person name="Quecine M.C."/>
            <person name="Pachon D.M.R."/>
            <person name="Bonatelli M.L."/>
            <person name="Correr F.H."/>
            <person name="Franceschini L.M."/>
            <person name="Leite T.F."/>
            <person name="Margarido G.R.A."/>
            <person name="Almeida C.A."/>
            <person name="Ferrarezi J.A."/>
            <person name="Labate C.A."/>
        </authorList>
    </citation>
    <scope>NUCLEOTIDE SEQUENCE</scope>
    <source>
        <strain evidence="1">MF-1</strain>
    </source>
</reference>
<dbReference type="Proteomes" id="UP000765509">
    <property type="component" value="Unassembled WGS sequence"/>
</dbReference>
<evidence type="ECO:0000313" key="1">
    <source>
        <dbReference type="EMBL" id="MBW0468107.1"/>
    </source>
</evidence>
<dbReference type="EMBL" id="AVOT02001769">
    <property type="protein sequence ID" value="MBW0468107.1"/>
    <property type="molecule type" value="Genomic_DNA"/>
</dbReference>